<dbReference type="AlphaFoldDB" id="A0A0U1KRR6"/>
<proteinExistence type="predicted"/>
<evidence type="ECO:0000313" key="2">
    <source>
        <dbReference type="Proteomes" id="UP000049855"/>
    </source>
</evidence>
<dbReference type="RefSeq" id="WP_021170728.1">
    <property type="nucleotide sequence ID" value="NZ_CTRP01000002.1"/>
</dbReference>
<sequence>MKILVCIDDTDNIDSRGTGTLAEMIAGAIEEHNWGKCSWITRHQLLIDPAIPYTSHNSSMCFAADIESGCLQQIIDYAAEFLVRESQVEADPGLCITVVDDLFDKQSLIDFGYKAKREVVTKADAYSLARKLNIHLSEHGGNGQGIIGALAGAGLRLSYNDGRFKGRLKIDAPDNIISVKDLCSHPAVDEVRSLEGACLEAGEFVLLENMVKPILIEGKSVILVQQLNEANVRALWKTCSKNQLSAYEEMRTFVADK</sequence>
<gene>
    <name evidence="1" type="ORF">SpAn4DRAFT_4614</name>
</gene>
<reference evidence="2" key="1">
    <citation type="submission" date="2015-03" db="EMBL/GenBank/DDBJ databases">
        <authorList>
            <person name="Nijsse Bart"/>
        </authorList>
    </citation>
    <scope>NUCLEOTIDE SEQUENCE [LARGE SCALE GENOMIC DNA]</scope>
</reference>
<dbReference type="Proteomes" id="UP000049855">
    <property type="component" value="Unassembled WGS sequence"/>
</dbReference>
<organism evidence="1 2">
    <name type="scientific">Sporomusa ovata</name>
    <dbReference type="NCBI Taxonomy" id="2378"/>
    <lineage>
        <taxon>Bacteria</taxon>
        <taxon>Bacillati</taxon>
        <taxon>Bacillota</taxon>
        <taxon>Negativicutes</taxon>
        <taxon>Selenomonadales</taxon>
        <taxon>Sporomusaceae</taxon>
        <taxon>Sporomusa</taxon>
    </lineage>
</organism>
<dbReference type="EMBL" id="CTRP01000002">
    <property type="protein sequence ID" value="CQR70102.1"/>
    <property type="molecule type" value="Genomic_DNA"/>
</dbReference>
<keyword evidence="1" id="KW-0238">DNA-binding</keyword>
<name>A0A0U1KRR6_9FIRM</name>
<dbReference type="Gene3D" id="3.30.70.2200">
    <property type="match status" value="1"/>
</dbReference>
<dbReference type="PANTHER" id="PTHR40705:SF2">
    <property type="entry name" value="DUF1743 DOMAIN-CONTAINING PROTEIN"/>
    <property type="match status" value="1"/>
</dbReference>
<evidence type="ECO:0000313" key="1">
    <source>
        <dbReference type="EMBL" id="CQR70102.1"/>
    </source>
</evidence>
<keyword evidence="2" id="KW-1185">Reference proteome</keyword>
<dbReference type="PANTHER" id="PTHR40705">
    <property type="entry name" value="TRNA(ILE2) 2-AGMATINYLCYTIDINE SYNTHETASE TIAS"/>
    <property type="match status" value="1"/>
</dbReference>
<accession>A0A0U1KRR6</accession>
<dbReference type="GO" id="GO:0003677">
    <property type="term" value="F:DNA binding"/>
    <property type="evidence" value="ECO:0007669"/>
    <property type="project" value="UniProtKB-KW"/>
</dbReference>
<protein>
    <submittedName>
        <fullName evidence="1">Predicted DNA-binding protein containing a Zn-ribbon domain</fullName>
    </submittedName>
</protein>